<evidence type="ECO:0000313" key="1">
    <source>
        <dbReference type="EMBL" id="AFQ96448.1"/>
    </source>
</evidence>
<dbReference type="Proteomes" id="UP000011865">
    <property type="component" value="Segment"/>
</dbReference>
<gene>
    <name evidence="1" type="primary">orf139</name>
</gene>
<dbReference type="EMBL" id="JX094431">
    <property type="protein sequence ID" value="AFQ96448.1"/>
    <property type="molecule type" value="Genomic_DNA"/>
</dbReference>
<dbReference type="KEGG" id="vg:15041897"/>
<sequence>MKEKTIILHEDRIYVVSERDEAGFLVVGAIPLPNGKKLVDTMAQVPVETEEEVRNIITAGKLKQYSILGKK</sequence>
<reference evidence="1 2" key="1">
    <citation type="journal article" date="2013" name="Virol. J.">
        <title>Genome sequence and analysis of a broad-host range lytic bacteriophage that infects the Bacillus cereus group.</title>
        <authorList>
            <person name="El-Arabi T.F."/>
            <person name="Griffiths M.W."/>
            <person name="She Y.M."/>
            <person name="Villegas A."/>
            <person name="Lingohr E.J."/>
            <person name="Kropinski A.M."/>
        </authorList>
    </citation>
    <scope>NUCLEOTIDE SEQUENCE [LARGE SCALE GENOMIC DNA]</scope>
</reference>
<keyword evidence="2" id="KW-1185">Reference proteome</keyword>
<dbReference type="GeneID" id="15041897"/>
<accession>M4HN79</accession>
<protein>
    <submittedName>
        <fullName evidence="1">Uncharacterized protein</fullName>
    </submittedName>
</protein>
<proteinExistence type="predicted"/>
<dbReference type="RefSeq" id="YP_007677038.1">
    <property type="nucleotide sequence ID" value="NC_020873.1"/>
</dbReference>
<evidence type="ECO:0000313" key="2">
    <source>
        <dbReference type="Proteomes" id="UP000011865"/>
    </source>
</evidence>
<dbReference type="OrthoDB" id="38043at10239"/>
<name>M4HN79_9CAUD</name>
<organism evidence="1 2">
    <name type="scientific">Bacillus phage vB_BceM_Bc431v3</name>
    <dbReference type="NCBI Taxonomy" id="1195072"/>
    <lineage>
        <taxon>Viruses</taxon>
        <taxon>Duplodnaviria</taxon>
        <taxon>Heunggongvirae</taxon>
        <taxon>Uroviricota</taxon>
        <taxon>Caudoviricetes</taxon>
        <taxon>Herelleviridae</taxon>
        <taxon>Bastillevirinae</taxon>
        <taxon>Caeruleovirus</taxon>
        <taxon>Caeruleovirus Bc431</taxon>
    </lineage>
</organism>